<feature type="signal peptide" evidence="1">
    <location>
        <begin position="1"/>
        <end position="17"/>
    </location>
</feature>
<dbReference type="EMBL" id="BAABRN010000007">
    <property type="protein sequence ID" value="GAA5501151.1"/>
    <property type="molecule type" value="Genomic_DNA"/>
</dbReference>
<comment type="caution">
    <text evidence="2">The sequence shown here is derived from an EMBL/GenBank/DDBJ whole genome shotgun (WGS) entry which is preliminary data.</text>
</comment>
<feature type="chain" id="PRO_5047282254" evidence="1">
    <location>
        <begin position="18"/>
        <end position="106"/>
    </location>
</feature>
<sequence length="106" mass="11277">MRKLALLMLALVSVAGAQVKPLSLPSGKVWVKGQTVQLLNKAGKRVWGTQVSEEVFDLLSARGKVLMNQGLGVAALDAKTGHVLWQTYENGVIGNLDVQAVGPARD</sequence>
<name>A0ABP9V7F4_9DEIO</name>
<dbReference type="RefSeq" id="WP_353541124.1">
    <property type="nucleotide sequence ID" value="NZ_BAABRN010000007.1"/>
</dbReference>
<accession>A0ABP9V7F4</accession>
<evidence type="ECO:0000256" key="1">
    <source>
        <dbReference type="SAM" id="SignalP"/>
    </source>
</evidence>
<keyword evidence="1" id="KW-0732">Signal</keyword>
<reference evidence="2 3" key="1">
    <citation type="submission" date="2024-02" db="EMBL/GenBank/DDBJ databases">
        <title>Deinococcus xinjiangensis NBRC 107630.</title>
        <authorList>
            <person name="Ichikawa N."/>
            <person name="Katano-Makiyama Y."/>
            <person name="Hidaka K."/>
        </authorList>
    </citation>
    <scope>NUCLEOTIDE SEQUENCE [LARGE SCALE GENOMIC DNA]</scope>
    <source>
        <strain evidence="2 3">NBRC 107630</strain>
    </source>
</reference>
<gene>
    <name evidence="2" type="ORF">Dxin01_00882</name>
</gene>
<organism evidence="2 3">
    <name type="scientific">Deinococcus xinjiangensis</name>
    <dbReference type="NCBI Taxonomy" id="457454"/>
    <lineage>
        <taxon>Bacteria</taxon>
        <taxon>Thermotogati</taxon>
        <taxon>Deinococcota</taxon>
        <taxon>Deinococci</taxon>
        <taxon>Deinococcales</taxon>
        <taxon>Deinococcaceae</taxon>
        <taxon>Deinococcus</taxon>
    </lineage>
</organism>
<dbReference type="Proteomes" id="UP001458946">
    <property type="component" value="Unassembled WGS sequence"/>
</dbReference>
<keyword evidence="3" id="KW-1185">Reference proteome</keyword>
<protein>
    <submittedName>
        <fullName evidence="2">Uncharacterized protein</fullName>
    </submittedName>
</protein>
<proteinExistence type="predicted"/>
<evidence type="ECO:0000313" key="2">
    <source>
        <dbReference type="EMBL" id="GAA5501151.1"/>
    </source>
</evidence>
<evidence type="ECO:0000313" key="3">
    <source>
        <dbReference type="Proteomes" id="UP001458946"/>
    </source>
</evidence>